<evidence type="ECO:0000313" key="1">
    <source>
        <dbReference type="EMBL" id="MBU9739102.1"/>
    </source>
</evidence>
<sequence>MEENHKQGQPPGNYHLEDMVMKTAAQYFGAELLQYLGIRQQVQYIAPTELVQLEARQMYQDFNYELEDRSWLHLEFESDPIRLADLKRFREYEAATSRRYQVPVVTCVICTADVKKIRSEFTEGLNTYRIKVIRLKDADADQIFADIQKKISISEILKKEDLLPMLLSPLMGGTMRSKDRIRQALGILNEPVIKIEEEELRKMQAVLYALADKLLDEMELQDIKEVIAMTRLGQMLMEDGIEKGMERGMEKGIDLAKKIFRLHEQGETAEMIAEKCNITAENVRKILEN</sequence>
<proteinExistence type="predicted"/>
<name>A0A949K929_9FIRM</name>
<accession>A0A949K929</accession>
<reference evidence="1" key="1">
    <citation type="submission" date="2021-06" db="EMBL/GenBank/DDBJ databases">
        <title>Description of novel taxa of the family Lachnospiraceae.</title>
        <authorList>
            <person name="Chaplin A.V."/>
            <person name="Sokolova S.R."/>
            <person name="Pikina A.P."/>
            <person name="Korzhanova M."/>
            <person name="Belova V."/>
            <person name="Korostin D."/>
            <person name="Efimov B.A."/>
        </authorList>
    </citation>
    <scope>NUCLEOTIDE SEQUENCE</scope>
    <source>
        <strain evidence="1">ASD5720</strain>
    </source>
</reference>
<gene>
    <name evidence="1" type="ORF">KTH89_21420</name>
</gene>
<protein>
    <recommendedName>
        <fullName evidence="3">Transposase/invertase (TIGR01784 family)</fullName>
    </recommendedName>
</protein>
<comment type="caution">
    <text evidence="1">The sequence shown here is derived from an EMBL/GenBank/DDBJ whole genome shotgun (WGS) entry which is preliminary data.</text>
</comment>
<dbReference type="RefSeq" id="WP_238723026.1">
    <property type="nucleotide sequence ID" value="NZ_JAHQCW010000049.1"/>
</dbReference>
<dbReference type="Proteomes" id="UP000712157">
    <property type="component" value="Unassembled WGS sequence"/>
</dbReference>
<keyword evidence="2" id="KW-1185">Reference proteome</keyword>
<evidence type="ECO:0008006" key="3">
    <source>
        <dbReference type="Google" id="ProtNLM"/>
    </source>
</evidence>
<organism evidence="1 2">
    <name type="scientific">Diplocloster agilis</name>
    <dbReference type="NCBI Taxonomy" id="2850323"/>
    <lineage>
        <taxon>Bacteria</taxon>
        <taxon>Bacillati</taxon>
        <taxon>Bacillota</taxon>
        <taxon>Clostridia</taxon>
        <taxon>Lachnospirales</taxon>
        <taxon>Lachnospiraceae</taxon>
        <taxon>Diplocloster</taxon>
    </lineage>
</organism>
<dbReference type="EMBL" id="JAHQCW010000049">
    <property type="protein sequence ID" value="MBU9739102.1"/>
    <property type="molecule type" value="Genomic_DNA"/>
</dbReference>
<dbReference type="AlphaFoldDB" id="A0A949K929"/>
<evidence type="ECO:0000313" key="2">
    <source>
        <dbReference type="Proteomes" id="UP000712157"/>
    </source>
</evidence>